<dbReference type="Proteomes" id="UP000663845">
    <property type="component" value="Unassembled WGS sequence"/>
</dbReference>
<accession>A0A818UDT9</accession>
<dbReference type="Proteomes" id="UP000663844">
    <property type="component" value="Unassembled WGS sequence"/>
</dbReference>
<dbReference type="EMBL" id="CAJNOG010000052">
    <property type="protein sequence ID" value="CAF0850124.1"/>
    <property type="molecule type" value="Genomic_DNA"/>
</dbReference>
<comment type="caution">
    <text evidence="2">The sequence shown here is derived from an EMBL/GenBank/DDBJ whole genome shotgun (WGS) entry which is preliminary data.</text>
</comment>
<proteinExistence type="predicted"/>
<dbReference type="EMBL" id="CAJOAZ010000701">
    <property type="protein sequence ID" value="CAF3699222.1"/>
    <property type="molecule type" value="Genomic_DNA"/>
</dbReference>
<reference evidence="2" key="1">
    <citation type="submission" date="2021-02" db="EMBL/GenBank/DDBJ databases">
        <authorList>
            <person name="Nowell W R."/>
        </authorList>
    </citation>
    <scope>NUCLEOTIDE SEQUENCE</scope>
</reference>
<organism evidence="2 3">
    <name type="scientific">Adineta steineri</name>
    <dbReference type="NCBI Taxonomy" id="433720"/>
    <lineage>
        <taxon>Eukaryota</taxon>
        <taxon>Metazoa</taxon>
        <taxon>Spiralia</taxon>
        <taxon>Gnathifera</taxon>
        <taxon>Rotifera</taxon>
        <taxon>Eurotatoria</taxon>
        <taxon>Bdelloidea</taxon>
        <taxon>Adinetida</taxon>
        <taxon>Adinetidae</taxon>
        <taxon>Adineta</taxon>
    </lineage>
</organism>
<sequence length="97" mass="11006">MNRKVFLNLLKNSDCNETSLDLLRNNSMECLDCDTRLRDRMTNDVQFSFWDKKIKQSTIEIKIIDLIINYINGGIRAVNTVPIASPSDTAPPSNTDA</sequence>
<evidence type="ECO:0000313" key="1">
    <source>
        <dbReference type="EMBL" id="CAF0850124.1"/>
    </source>
</evidence>
<evidence type="ECO:0000313" key="3">
    <source>
        <dbReference type="Proteomes" id="UP000663844"/>
    </source>
</evidence>
<gene>
    <name evidence="1" type="ORF">JYZ213_LOCUS7850</name>
    <name evidence="2" type="ORF">OXD698_LOCUS12159</name>
</gene>
<protein>
    <submittedName>
        <fullName evidence="2">Uncharacterized protein</fullName>
    </submittedName>
</protein>
<evidence type="ECO:0000313" key="2">
    <source>
        <dbReference type="EMBL" id="CAF3699222.1"/>
    </source>
</evidence>
<dbReference type="AlphaFoldDB" id="A0A818UDT9"/>
<name>A0A818UDT9_9BILA</name>